<keyword evidence="10" id="KW-0100">Branched-chain amino acid biosynthesis</keyword>
<evidence type="ECO:0000256" key="11">
    <source>
        <dbReference type="ARBA" id="ARBA00048212"/>
    </source>
</evidence>
<evidence type="ECO:0000256" key="5">
    <source>
        <dbReference type="ARBA" id="ARBA00005072"/>
    </source>
</evidence>
<comment type="function">
    <text evidence="2">Acts on leucine, isoleucine and valine.</text>
</comment>
<keyword evidence="10" id="KW-0028">Amino-acid biosynthesis</keyword>
<protein>
    <recommendedName>
        <fullName evidence="8">Probable branched-chain-amino-acid aminotransferase</fullName>
        <ecNumber evidence="7">2.6.1.42</ecNumber>
    </recommendedName>
</protein>
<dbReference type="RefSeq" id="WP_267884471.1">
    <property type="nucleotide sequence ID" value="NZ_CVPC01000030.1"/>
</dbReference>
<keyword evidence="14" id="KW-0032">Aminotransferase</keyword>
<gene>
    <name evidence="14" type="primary">ilvE_3</name>
    <name evidence="14" type="ORF">NIG5292_02765</name>
</gene>
<proteinExistence type="inferred from homology"/>
<dbReference type="GO" id="GO:0009082">
    <property type="term" value="P:branched-chain amino acid biosynthetic process"/>
    <property type="evidence" value="ECO:0007669"/>
    <property type="project" value="UniProtKB-KW"/>
</dbReference>
<evidence type="ECO:0000256" key="13">
    <source>
        <dbReference type="ARBA" id="ARBA00049229"/>
    </source>
</evidence>
<dbReference type="InterPro" id="IPR043132">
    <property type="entry name" value="BCAT-like_C"/>
</dbReference>
<organism evidence="14 15">
    <name type="scientific">Nereida ignava</name>
    <dbReference type="NCBI Taxonomy" id="282199"/>
    <lineage>
        <taxon>Bacteria</taxon>
        <taxon>Pseudomonadati</taxon>
        <taxon>Pseudomonadota</taxon>
        <taxon>Alphaproteobacteria</taxon>
        <taxon>Rhodobacterales</taxon>
        <taxon>Roseobacteraceae</taxon>
        <taxon>Nereida</taxon>
    </lineage>
</organism>
<comment type="cofactor">
    <cofactor evidence="1">
        <name>pyridoxal 5'-phosphate</name>
        <dbReference type="ChEBI" id="CHEBI:597326"/>
    </cofactor>
</comment>
<dbReference type="GO" id="GO:0052655">
    <property type="term" value="F:L-valine-2-oxoglutarate transaminase activity"/>
    <property type="evidence" value="ECO:0007669"/>
    <property type="project" value="RHEA"/>
</dbReference>
<evidence type="ECO:0000256" key="7">
    <source>
        <dbReference type="ARBA" id="ARBA00013053"/>
    </source>
</evidence>
<accession>A0A0U1NPM5</accession>
<dbReference type="InterPro" id="IPR036038">
    <property type="entry name" value="Aminotransferase-like"/>
</dbReference>
<sequence length="183" mass="19914">MPLNPRHGGSVANKEQLERGLRVAVSETVRIPPKSVDPNIKNYHWLDLVKGLFDAYDSDAETALIMDIHGNIAEGPGFNVFTVKDGKLKTPAFGVLSGITRQTVFDLCKETGLSVSAADLSRDELMQADEVFITSTAGGIMPVTQVDGRNIGDGKVGSLTRRLTDLYWQKHTDPAWSTAIAYP</sequence>
<dbReference type="Gene3D" id="3.20.10.10">
    <property type="entry name" value="D-amino Acid Aminotransferase, subunit A, domain 2"/>
    <property type="match status" value="1"/>
</dbReference>
<dbReference type="GO" id="GO:0052654">
    <property type="term" value="F:L-leucine-2-oxoglutarate transaminase activity"/>
    <property type="evidence" value="ECO:0007669"/>
    <property type="project" value="RHEA"/>
</dbReference>
<dbReference type="PANTHER" id="PTHR42743:SF11">
    <property type="entry name" value="AMINODEOXYCHORISMATE LYASE"/>
    <property type="match status" value="1"/>
</dbReference>
<comment type="catalytic activity">
    <reaction evidence="12">
        <text>L-isoleucine + 2-oxoglutarate = (S)-3-methyl-2-oxopentanoate + L-glutamate</text>
        <dbReference type="Rhea" id="RHEA:24801"/>
        <dbReference type="ChEBI" id="CHEBI:16810"/>
        <dbReference type="ChEBI" id="CHEBI:29985"/>
        <dbReference type="ChEBI" id="CHEBI:35146"/>
        <dbReference type="ChEBI" id="CHEBI:58045"/>
        <dbReference type="EC" id="2.6.1.42"/>
    </reaction>
</comment>
<comment type="pathway">
    <text evidence="5">Amino-acid biosynthesis; L-leucine biosynthesis; L-leucine from 3-methyl-2-oxobutanoate: step 4/4.</text>
</comment>
<dbReference type="STRING" id="282199.GCA_001049735_02764"/>
<dbReference type="FunFam" id="3.20.10.10:FF:000002">
    <property type="entry name" value="D-alanine aminotransferase"/>
    <property type="match status" value="1"/>
</dbReference>
<evidence type="ECO:0000256" key="8">
    <source>
        <dbReference type="ARBA" id="ARBA00014472"/>
    </source>
</evidence>
<comment type="catalytic activity">
    <reaction evidence="13">
        <text>L-leucine + 2-oxoglutarate = 4-methyl-2-oxopentanoate + L-glutamate</text>
        <dbReference type="Rhea" id="RHEA:18321"/>
        <dbReference type="ChEBI" id="CHEBI:16810"/>
        <dbReference type="ChEBI" id="CHEBI:17865"/>
        <dbReference type="ChEBI" id="CHEBI:29985"/>
        <dbReference type="ChEBI" id="CHEBI:57427"/>
        <dbReference type="EC" id="2.6.1.42"/>
    </reaction>
</comment>
<dbReference type="InterPro" id="IPR001544">
    <property type="entry name" value="Aminotrans_IV"/>
</dbReference>
<dbReference type="EC" id="2.6.1.42" evidence="7"/>
<evidence type="ECO:0000256" key="9">
    <source>
        <dbReference type="ARBA" id="ARBA00022898"/>
    </source>
</evidence>
<evidence type="ECO:0000256" key="10">
    <source>
        <dbReference type="ARBA" id="ARBA00023304"/>
    </source>
</evidence>
<dbReference type="InterPro" id="IPR050571">
    <property type="entry name" value="Class-IV_PLP-Dep_Aminotrnsfr"/>
</dbReference>
<dbReference type="SUPFAM" id="SSF56752">
    <property type="entry name" value="D-aminoacid aminotransferase-like PLP-dependent enzymes"/>
    <property type="match status" value="1"/>
</dbReference>
<comment type="pathway">
    <text evidence="4">Amino-acid biosynthesis; L-valine biosynthesis; L-valine from pyruvate: step 4/4.</text>
</comment>
<dbReference type="GO" id="GO:0008652">
    <property type="term" value="P:amino acid biosynthetic process"/>
    <property type="evidence" value="ECO:0007669"/>
    <property type="project" value="UniProtKB-ARBA"/>
</dbReference>
<name>A0A0U1NPM5_9RHOB</name>
<evidence type="ECO:0000313" key="14">
    <source>
        <dbReference type="EMBL" id="CRK76700.1"/>
    </source>
</evidence>
<dbReference type="AlphaFoldDB" id="A0A0U1NPM5"/>
<evidence type="ECO:0000256" key="3">
    <source>
        <dbReference type="ARBA" id="ARBA00004824"/>
    </source>
</evidence>
<evidence type="ECO:0000256" key="1">
    <source>
        <dbReference type="ARBA" id="ARBA00001933"/>
    </source>
</evidence>
<dbReference type="EMBL" id="CVQV01000030">
    <property type="protein sequence ID" value="CRK76700.1"/>
    <property type="molecule type" value="Genomic_DNA"/>
</dbReference>
<dbReference type="PANTHER" id="PTHR42743">
    <property type="entry name" value="AMINO-ACID AMINOTRANSFERASE"/>
    <property type="match status" value="1"/>
</dbReference>
<evidence type="ECO:0000256" key="2">
    <source>
        <dbReference type="ARBA" id="ARBA00003109"/>
    </source>
</evidence>
<reference evidence="14 15" key="1">
    <citation type="submission" date="2015-04" db="EMBL/GenBank/DDBJ databases">
        <authorList>
            <person name="Syromyatnikov M.Y."/>
            <person name="Popov V.N."/>
        </authorList>
    </citation>
    <scope>NUCLEOTIDE SEQUENCE [LARGE SCALE GENOMIC DNA]</scope>
    <source>
        <strain evidence="14 15">CECT 5292</strain>
    </source>
</reference>
<comment type="similarity">
    <text evidence="6">Belongs to the class-IV pyridoxal-phosphate-dependent aminotransferase family.</text>
</comment>
<dbReference type="Pfam" id="PF01063">
    <property type="entry name" value="Aminotran_4"/>
    <property type="match status" value="1"/>
</dbReference>
<dbReference type="GO" id="GO:0052656">
    <property type="term" value="F:L-isoleucine-2-oxoglutarate transaminase activity"/>
    <property type="evidence" value="ECO:0007669"/>
    <property type="project" value="RHEA"/>
</dbReference>
<evidence type="ECO:0000256" key="4">
    <source>
        <dbReference type="ARBA" id="ARBA00004931"/>
    </source>
</evidence>
<comment type="pathway">
    <text evidence="3">Amino-acid biosynthesis; L-isoleucine biosynthesis; L-isoleucine from 2-oxobutanoate: step 4/4.</text>
</comment>
<evidence type="ECO:0000313" key="15">
    <source>
        <dbReference type="Proteomes" id="UP000048949"/>
    </source>
</evidence>
<comment type="catalytic activity">
    <reaction evidence="11">
        <text>L-valine + 2-oxoglutarate = 3-methyl-2-oxobutanoate + L-glutamate</text>
        <dbReference type="Rhea" id="RHEA:24813"/>
        <dbReference type="ChEBI" id="CHEBI:11851"/>
        <dbReference type="ChEBI" id="CHEBI:16810"/>
        <dbReference type="ChEBI" id="CHEBI:29985"/>
        <dbReference type="ChEBI" id="CHEBI:57762"/>
        <dbReference type="EC" id="2.6.1.42"/>
    </reaction>
</comment>
<keyword evidence="15" id="KW-1185">Reference proteome</keyword>
<evidence type="ECO:0000256" key="6">
    <source>
        <dbReference type="ARBA" id="ARBA00009320"/>
    </source>
</evidence>
<dbReference type="Proteomes" id="UP000048949">
    <property type="component" value="Unassembled WGS sequence"/>
</dbReference>
<keyword evidence="14" id="KW-0808">Transferase</keyword>
<keyword evidence="9" id="KW-0663">Pyridoxal phosphate</keyword>
<evidence type="ECO:0000256" key="12">
    <source>
        <dbReference type="ARBA" id="ARBA00048798"/>
    </source>
</evidence>